<dbReference type="PANTHER" id="PTHR10877:SF183">
    <property type="entry name" value="AT14535P-RELATED"/>
    <property type="match status" value="1"/>
</dbReference>
<evidence type="ECO:0000256" key="1">
    <source>
        <dbReference type="ARBA" id="ARBA00004141"/>
    </source>
</evidence>
<evidence type="ECO:0000313" key="10">
    <source>
        <dbReference type="EnsemblMetazoa" id="RPRC014320-PA"/>
    </source>
</evidence>
<reference evidence="10" key="1">
    <citation type="submission" date="2015-05" db="UniProtKB">
        <authorList>
            <consortium name="EnsemblMetazoa"/>
        </authorList>
    </citation>
    <scope>IDENTIFICATION</scope>
</reference>
<dbReference type="eggNOG" id="KOG3599">
    <property type="taxonomic scope" value="Eukaryota"/>
</dbReference>
<dbReference type="Proteomes" id="UP000015103">
    <property type="component" value="Unassembled WGS sequence"/>
</dbReference>
<evidence type="ECO:0000259" key="9">
    <source>
        <dbReference type="Pfam" id="PF20519"/>
    </source>
</evidence>
<feature type="disulfide bond" evidence="7">
    <location>
        <begin position="61"/>
        <end position="74"/>
    </location>
</feature>
<evidence type="ECO:0000256" key="7">
    <source>
        <dbReference type="PIRSR" id="PIRSR603915-2"/>
    </source>
</evidence>
<dbReference type="VEuPathDB" id="VectorBase:RPRC014320"/>
<feature type="domain" description="Polycystin" evidence="9">
    <location>
        <begin position="2"/>
        <end position="191"/>
    </location>
</feature>
<dbReference type="STRING" id="13249.T1IDF0"/>
<dbReference type="PANTHER" id="PTHR10877">
    <property type="entry name" value="POLYCYSTIN FAMILY MEMBER"/>
    <property type="match status" value="1"/>
</dbReference>
<protein>
    <submittedName>
        <fullName evidence="10">PKD_channel domain-containing protein</fullName>
    </submittedName>
</protein>
<name>T1IDF0_RHOPR</name>
<proteinExistence type="inferred from homology"/>
<evidence type="ECO:0000313" key="11">
    <source>
        <dbReference type="Proteomes" id="UP000015103"/>
    </source>
</evidence>
<dbReference type="InParanoid" id="T1IDF0"/>
<comment type="similarity">
    <text evidence="2">Belongs to the polycystin family.</text>
</comment>
<dbReference type="HOGENOM" id="CLU_766353_0_0_1"/>
<evidence type="ECO:0000256" key="3">
    <source>
        <dbReference type="ARBA" id="ARBA00022692"/>
    </source>
</evidence>
<keyword evidence="11" id="KW-1185">Reference proteome</keyword>
<organism evidence="10 11">
    <name type="scientific">Rhodnius prolixus</name>
    <name type="common">Triatomid bug</name>
    <dbReference type="NCBI Taxonomy" id="13249"/>
    <lineage>
        <taxon>Eukaryota</taxon>
        <taxon>Metazoa</taxon>
        <taxon>Ecdysozoa</taxon>
        <taxon>Arthropoda</taxon>
        <taxon>Hexapoda</taxon>
        <taxon>Insecta</taxon>
        <taxon>Pterygota</taxon>
        <taxon>Neoptera</taxon>
        <taxon>Paraneoptera</taxon>
        <taxon>Hemiptera</taxon>
        <taxon>Heteroptera</taxon>
        <taxon>Panheteroptera</taxon>
        <taxon>Cimicomorpha</taxon>
        <taxon>Reduviidae</taxon>
        <taxon>Triatominae</taxon>
        <taxon>Rhodnius</taxon>
    </lineage>
</organism>
<keyword evidence="6" id="KW-0325">Glycoprotein</keyword>
<dbReference type="Pfam" id="PF20519">
    <property type="entry name" value="Polycystin_dom"/>
    <property type="match status" value="1"/>
</dbReference>
<dbReference type="EnsemblMetazoa" id="RPRC014320-RA">
    <property type="protein sequence ID" value="RPRC014320-PA"/>
    <property type="gene ID" value="RPRC014320"/>
</dbReference>
<evidence type="ECO:0000256" key="4">
    <source>
        <dbReference type="ARBA" id="ARBA00022989"/>
    </source>
</evidence>
<dbReference type="GO" id="GO:0005509">
    <property type="term" value="F:calcium ion binding"/>
    <property type="evidence" value="ECO:0007669"/>
    <property type="project" value="InterPro"/>
</dbReference>
<dbReference type="InterPro" id="IPR003915">
    <property type="entry name" value="PKD_2"/>
</dbReference>
<sequence length="362" mass="41732">MENIPDLWAYLTHHFAPLITLYHVKNTDKSKSKGNLAPLIKSSITMGPARIRQVRVVNSSCAVPDVFSDWYKFCYTYFNYKYEDKKSFGPSENKEWSWRKTDQVLYYFGKMAMYSPHGYYTQIPSHYDAAKVLLADLEKRRWIDRATRAVFIDFTVYSPDVDLFSAVKLVMELPPSGGVFPSSRCYSMKLISPEDWMDLFKKPTVLKFLYLIVGVLFAAFILYFTLIVLWDVCYFGCSYLLTFWGFLDVSILFLIFGTLAMFCAKESYSKNVFSKLAEGAEKDKHMSSDIMIAISTVYSALLGILVILCWIKLLKFFAMFTRVSMMFTAVHQTSKELKTLLFMGSILMFGFAVCGHLFFGLQ</sequence>
<evidence type="ECO:0000256" key="6">
    <source>
        <dbReference type="ARBA" id="ARBA00023180"/>
    </source>
</evidence>
<comment type="subcellular location">
    <subcellularLocation>
        <location evidence="1">Membrane</location>
        <topology evidence="1">Multi-pass membrane protein</topology>
    </subcellularLocation>
</comment>
<dbReference type="InterPro" id="IPR051223">
    <property type="entry name" value="Polycystin"/>
</dbReference>
<keyword evidence="3" id="KW-0812">Transmembrane</keyword>
<keyword evidence="4" id="KW-1133">Transmembrane helix</keyword>
<dbReference type="GO" id="GO:0016020">
    <property type="term" value="C:membrane"/>
    <property type="evidence" value="ECO:0007669"/>
    <property type="project" value="UniProtKB-SubCell"/>
</dbReference>
<dbReference type="Pfam" id="PF08016">
    <property type="entry name" value="PKD_channel"/>
    <property type="match status" value="1"/>
</dbReference>
<evidence type="ECO:0000256" key="2">
    <source>
        <dbReference type="ARBA" id="ARBA00007200"/>
    </source>
</evidence>
<accession>T1IDF0</accession>
<dbReference type="InterPro" id="IPR013122">
    <property type="entry name" value="PKD1_2_channel"/>
</dbReference>
<dbReference type="PRINTS" id="PR01433">
    <property type="entry name" value="POLYCYSTIN2"/>
</dbReference>
<evidence type="ECO:0000259" key="8">
    <source>
        <dbReference type="Pfam" id="PF08016"/>
    </source>
</evidence>
<feature type="domain" description="Polycystin cation channel PKD1/PKD2" evidence="8">
    <location>
        <begin position="207"/>
        <end position="360"/>
    </location>
</feature>
<dbReference type="EMBL" id="ACPB03020998">
    <property type="status" value="NOT_ANNOTATED_CDS"/>
    <property type="molecule type" value="Genomic_DNA"/>
</dbReference>
<keyword evidence="5" id="KW-0472">Membrane</keyword>
<evidence type="ECO:0000256" key="5">
    <source>
        <dbReference type="ARBA" id="ARBA00023136"/>
    </source>
</evidence>
<dbReference type="OMA" id="NSHFITH"/>
<dbReference type="AlphaFoldDB" id="T1IDF0"/>
<dbReference type="InterPro" id="IPR046791">
    <property type="entry name" value="Polycystin_dom"/>
</dbReference>